<protein>
    <submittedName>
        <fullName evidence="1">DNA cytosine methyltransferase</fullName>
    </submittedName>
</protein>
<evidence type="ECO:0000313" key="1">
    <source>
        <dbReference type="EMBL" id="RGB90228.1"/>
    </source>
</evidence>
<dbReference type="GO" id="GO:0032259">
    <property type="term" value="P:methylation"/>
    <property type="evidence" value="ECO:0007669"/>
    <property type="project" value="UniProtKB-KW"/>
</dbReference>
<dbReference type="AlphaFoldDB" id="A0A3E2U1Y9"/>
<dbReference type="GO" id="GO:0008168">
    <property type="term" value="F:methyltransferase activity"/>
    <property type="evidence" value="ECO:0007669"/>
    <property type="project" value="UniProtKB-KW"/>
</dbReference>
<reference evidence="1 2" key="1">
    <citation type="submission" date="2018-08" db="EMBL/GenBank/DDBJ databases">
        <title>A genome reference for cultivated species of the human gut microbiota.</title>
        <authorList>
            <person name="Zou Y."/>
            <person name="Xue W."/>
            <person name="Luo G."/>
        </authorList>
    </citation>
    <scope>NUCLEOTIDE SEQUENCE [LARGE SCALE GENOMIC DNA]</scope>
    <source>
        <strain evidence="1 2">AF31-14AC</strain>
    </source>
</reference>
<gene>
    <name evidence="1" type="ORF">DWZ25_00110</name>
</gene>
<proteinExistence type="predicted"/>
<evidence type="ECO:0000313" key="2">
    <source>
        <dbReference type="Proteomes" id="UP000260782"/>
    </source>
</evidence>
<comment type="caution">
    <text evidence="1">The sequence shown here is derived from an EMBL/GenBank/DDBJ whole genome shotgun (WGS) entry which is preliminary data.</text>
</comment>
<keyword evidence="1" id="KW-0808">Transferase</keyword>
<dbReference type="Proteomes" id="UP000260782">
    <property type="component" value="Unassembled WGS sequence"/>
</dbReference>
<accession>A0A3E2U1Y9</accession>
<keyword evidence="1" id="KW-0489">Methyltransferase</keyword>
<name>A0A3E2U1Y9_9FIRM</name>
<sequence length="218" mass="24711">MRVLIACEESQAVCKAFRLRGHEAYSCDVQEPSGGHPEWHIHGDALAPLDGGQVITMDDKSHYIDAWDLLIAHPPCTYLSKAGANRLIVNGKIQEPRYENGIRARDFFLKFWNSDVERIAIENPVPMKIWELPQYSQIIQPYMFGDPYIKTTCLWLKNLPMLFATDVVVPTSKWVSASDHRAKKTGDAWAKSGHRSAKVRSKTFPGIANAMSMQWEPK</sequence>
<organism evidence="1 2">
    <name type="scientific">Faecalibacterium prausnitzii</name>
    <dbReference type="NCBI Taxonomy" id="853"/>
    <lineage>
        <taxon>Bacteria</taxon>
        <taxon>Bacillati</taxon>
        <taxon>Bacillota</taxon>
        <taxon>Clostridia</taxon>
        <taxon>Eubacteriales</taxon>
        <taxon>Oscillospiraceae</taxon>
        <taxon>Faecalibacterium</taxon>
    </lineage>
</organism>
<dbReference type="EMBL" id="QVES01000001">
    <property type="protein sequence ID" value="RGB90228.1"/>
    <property type="molecule type" value="Genomic_DNA"/>
</dbReference>